<keyword evidence="4" id="KW-0256">Endoplasmic reticulum</keyword>
<dbReference type="OrthoDB" id="2898618at2759"/>
<dbReference type="STRING" id="135208.A0A4Y9ZRZ5"/>
<dbReference type="AlphaFoldDB" id="A0A4Y9ZRZ5"/>
<evidence type="ECO:0000256" key="5">
    <source>
        <dbReference type="ARBA" id="ARBA00022857"/>
    </source>
</evidence>
<dbReference type="SUPFAM" id="SSF51735">
    <property type="entry name" value="NAD(P)-binding Rossmann-fold domains"/>
    <property type="match status" value="1"/>
</dbReference>
<dbReference type="InterPro" id="IPR009617">
    <property type="entry name" value="Seipin"/>
</dbReference>
<protein>
    <submittedName>
        <fullName evidence="12">Uncharacterized protein</fullName>
    </submittedName>
</protein>
<dbReference type="PRINTS" id="PR00080">
    <property type="entry name" value="SDRFAMILY"/>
</dbReference>
<keyword evidence="5" id="KW-0521">NADP</keyword>
<reference evidence="12 13" key="1">
    <citation type="submission" date="2019-02" db="EMBL/GenBank/DDBJ databases">
        <title>Genome sequencing of the rare red list fungi Hericium alpestre (H. flagellum).</title>
        <authorList>
            <person name="Buettner E."/>
            <person name="Kellner H."/>
        </authorList>
    </citation>
    <scope>NUCLEOTIDE SEQUENCE [LARGE SCALE GENOMIC DNA]</scope>
    <source>
        <strain evidence="12 13">DSM 108284</strain>
    </source>
</reference>
<dbReference type="PROSITE" id="PS00061">
    <property type="entry name" value="ADH_SHORT"/>
    <property type="match status" value="1"/>
</dbReference>
<evidence type="ECO:0000256" key="2">
    <source>
        <dbReference type="ARBA" id="ARBA00006484"/>
    </source>
</evidence>
<evidence type="ECO:0000256" key="1">
    <source>
        <dbReference type="ARBA" id="ARBA00004477"/>
    </source>
</evidence>
<organism evidence="12 13">
    <name type="scientific">Hericium alpestre</name>
    <dbReference type="NCBI Taxonomy" id="135208"/>
    <lineage>
        <taxon>Eukaryota</taxon>
        <taxon>Fungi</taxon>
        <taxon>Dikarya</taxon>
        <taxon>Basidiomycota</taxon>
        <taxon>Agaricomycotina</taxon>
        <taxon>Agaricomycetes</taxon>
        <taxon>Russulales</taxon>
        <taxon>Hericiaceae</taxon>
        <taxon>Hericium</taxon>
    </lineage>
</organism>
<dbReference type="Gene3D" id="3.40.50.720">
    <property type="entry name" value="NAD(P)-binding Rossmann-like Domain"/>
    <property type="match status" value="1"/>
</dbReference>
<comment type="subcellular location">
    <subcellularLocation>
        <location evidence="1">Endoplasmic reticulum membrane</location>
        <topology evidence="1">Multi-pass membrane protein</topology>
    </subcellularLocation>
</comment>
<evidence type="ECO:0000256" key="7">
    <source>
        <dbReference type="ARBA" id="ARBA00023002"/>
    </source>
</evidence>
<keyword evidence="3 11" id="KW-0812">Transmembrane</keyword>
<comment type="caution">
    <text evidence="12">The sequence shown here is derived from an EMBL/GenBank/DDBJ whole genome shotgun (WGS) entry which is preliminary data.</text>
</comment>
<evidence type="ECO:0000256" key="6">
    <source>
        <dbReference type="ARBA" id="ARBA00022989"/>
    </source>
</evidence>
<gene>
    <name evidence="12" type="ORF">EWM64_g6377</name>
</gene>
<evidence type="ECO:0000313" key="13">
    <source>
        <dbReference type="Proteomes" id="UP000298061"/>
    </source>
</evidence>
<sequence>MFASPPLLSKQSAGAYVWSSVAVSWEAPLYLQYGEGRPPFADVVLPSLSTSQPYDISLDLVVPATDTNYNLGNFMTTLTLATPSNRTLATIRRPAIVLPPKSVIAFLLSSPTTTALHLSLLQSYTFGTSSVIAKVELGRRDEWRTIGKGEGRELSVLSASVVGTVRHKGIRGLVSRYPLLSAVVASSTFLVIGLAFLFTQIFFLPAVQWKAGGDFEVPDSGVMPPAAEVKQEGGTERRLRKRSSLKGTRTSRGSRDSLGEEIAAGFVKNGAKVYISSRSAKDCQSTADELNALGPGSCVPLPADMQKVSEVERLVDELSKREQALHVLVNNAGTTWGASIDDHPDEAFSKVLTLNLQRVFTLTQRCLPLLRAAAAQGGQDAGHYKDPARIINIGSVEGNTVPDHETYAYSSSKAGLHQLSRHLAGRLGPEGITSNTIACGPFETKMMGFILNALRDVVLERVPLSRIGTPEDVAGTAIYLASRAGAFVTGATITLDGGLVVRMPSISKL</sequence>
<keyword evidence="9 11" id="KW-0472">Membrane</keyword>
<evidence type="ECO:0000256" key="11">
    <source>
        <dbReference type="SAM" id="Phobius"/>
    </source>
</evidence>
<dbReference type="InterPro" id="IPR002347">
    <property type="entry name" value="SDR_fam"/>
</dbReference>
<dbReference type="EMBL" id="SFCI01000861">
    <property type="protein sequence ID" value="TFY77636.1"/>
    <property type="molecule type" value="Genomic_DNA"/>
</dbReference>
<evidence type="ECO:0000256" key="9">
    <source>
        <dbReference type="ARBA" id="ARBA00023136"/>
    </source>
</evidence>
<dbReference type="GO" id="GO:0016491">
    <property type="term" value="F:oxidoreductase activity"/>
    <property type="evidence" value="ECO:0007669"/>
    <property type="project" value="UniProtKB-KW"/>
</dbReference>
<dbReference type="GO" id="GO:0005789">
    <property type="term" value="C:endoplasmic reticulum membrane"/>
    <property type="evidence" value="ECO:0007669"/>
    <property type="project" value="UniProtKB-SubCell"/>
</dbReference>
<evidence type="ECO:0000313" key="12">
    <source>
        <dbReference type="EMBL" id="TFY77636.1"/>
    </source>
</evidence>
<evidence type="ECO:0000256" key="4">
    <source>
        <dbReference type="ARBA" id="ARBA00022824"/>
    </source>
</evidence>
<dbReference type="PANTHER" id="PTHR43618">
    <property type="entry name" value="7-ALPHA-HYDROXYSTEROID DEHYDROGENASE"/>
    <property type="match status" value="1"/>
</dbReference>
<keyword evidence="8" id="KW-0443">Lipid metabolism</keyword>
<feature type="transmembrane region" description="Helical" evidence="11">
    <location>
        <begin position="177"/>
        <end position="198"/>
    </location>
</feature>
<name>A0A4Y9ZRZ5_9AGAM</name>
<dbReference type="Pfam" id="PF13561">
    <property type="entry name" value="adh_short_C2"/>
    <property type="match status" value="1"/>
</dbReference>
<dbReference type="CDD" id="cd23995">
    <property type="entry name" value="Seipin_BSCL2_like"/>
    <property type="match status" value="1"/>
</dbReference>
<keyword evidence="6 11" id="KW-1133">Transmembrane helix</keyword>
<dbReference type="PRINTS" id="PR00081">
    <property type="entry name" value="GDHRDH"/>
</dbReference>
<comment type="similarity">
    <text evidence="2">Belongs to the short-chain dehydrogenases/reductases (SDR) family.</text>
</comment>
<dbReference type="GO" id="GO:0140042">
    <property type="term" value="P:lipid droplet formation"/>
    <property type="evidence" value="ECO:0007669"/>
    <property type="project" value="UniProtKB-ARBA"/>
</dbReference>
<dbReference type="InterPro" id="IPR036291">
    <property type="entry name" value="NAD(P)-bd_dom_sf"/>
</dbReference>
<evidence type="ECO:0000256" key="3">
    <source>
        <dbReference type="ARBA" id="ARBA00022692"/>
    </source>
</evidence>
<evidence type="ECO:0000256" key="10">
    <source>
        <dbReference type="SAM" id="MobiDB-lite"/>
    </source>
</evidence>
<evidence type="ECO:0000256" key="8">
    <source>
        <dbReference type="ARBA" id="ARBA00023098"/>
    </source>
</evidence>
<dbReference type="PANTHER" id="PTHR43618:SF17">
    <property type="entry name" value="RHAMNOLIPIDS BIOSYNTHESIS 3-OXOACYL-[ACYL-CARRIER-PROTEIN] REDUCTASE"/>
    <property type="match status" value="1"/>
</dbReference>
<dbReference type="Proteomes" id="UP000298061">
    <property type="component" value="Unassembled WGS sequence"/>
</dbReference>
<keyword evidence="13" id="KW-1185">Reference proteome</keyword>
<proteinExistence type="inferred from homology"/>
<accession>A0A4Y9ZRZ5</accession>
<dbReference type="InterPro" id="IPR020904">
    <property type="entry name" value="Sc_DH/Rdtase_CS"/>
</dbReference>
<dbReference type="InterPro" id="IPR052178">
    <property type="entry name" value="Sec_Metab_Biosynth_SDR"/>
</dbReference>
<feature type="region of interest" description="Disordered" evidence="10">
    <location>
        <begin position="220"/>
        <end position="255"/>
    </location>
</feature>
<dbReference type="GO" id="GO:0006629">
    <property type="term" value="P:lipid metabolic process"/>
    <property type="evidence" value="ECO:0007669"/>
    <property type="project" value="UniProtKB-KW"/>
</dbReference>
<keyword evidence="7" id="KW-0560">Oxidoreductase</keyword>
<dbReference type="Pfam" id="PF06775">
    <property type="entry name" value="Seipin"/>
    <property type="match status" value="1"/>
</dbReference>